<gene>
    <name evidence="2" type="ORF">PROFUN_12027</name>
</gene>
<comment type="caution">
    <text evidence="2">The sequence shown here is derived from an EMBL/GenBank/DDBJ whole genome shotgun (WGS) entry which is preliminary data.</text>
</comment>
<name>A0A2P6MRE8_9EUKA</name>
<protein>
    <submittedName>
        <fullName evidence="2">Uncharacterized protein</fullName>
    </submittedName>
</protein>
<evidence type="ECO:0000313" key="2">
    <source>
        <dbReference type="EMBL" id="PRP74280.1"/>
    </source>
</evidence>
<dbReference type="EMBL" id="MDYQ01000479">
    <property type="protein sequence ID" value="PRP74280.1"/>
    <property type="molecule type" value="Genomic_DNA"/>
</dbReference>
<dbReference type="AlphaFoldDB" id="A0A2P6MRE8"/>
<organism evidence="2 3">
    <name type="scientific">Planoprotostelium fungivorum</name>
    <dbReference type="NCBI Taxonomy" id="1890364"/>
    <lineage>
        <taxon>Eukaryota</taxon>
        <taxon>Amoebozoa</taxon>
        <taxon>Evosea</taxon>
        <taxon>Variosea</taxon>
        <taxon>Cavosteliida</taxon>
        <taxon>Cavosteliaceae</taxon>
        <taxon>Planoprotostelium</taxon>
    </lineage>
</organism>
<dbReference type="InParanoid" id="A0A2P6MRE8"/>
<feature type="region of interest" description="Disordered" evidence="1">
    <location>
        <begin position="1"/>
        <end position="23"/>
    </location>
</feature>
<proteinExistence type="predicted"/>
<dbReference type="Proteomes" id="UP000241769">
    <property type="component" value="Unassembled WGS sequence"/>
</dbReference>
<evidence type="ECO:0000313" key="3">
    <source>
        <dbReference type="Proteomes" id="UP000241769"/>
    </source>
</evidence>
<accession>A0A2P6MRE8</accession>
<reference evidence="2 3" key="1">
    <citation type="journal article" date="2018" name="Genome Biol. Evol.">
        <title>Multiple Roots of Fruiting Body Formation in Amoebozoa.</title>
        <authorList>
            <person name="Hillmann F."/>
            <person name="Forbes G."/>
            <person name="Novohradska S."/>
            <person name="Ferling I."/>
            <person name="Riege K."/>
            <person name="Groth M."/>
            <person name="Westermann M."/>
            <person name="Marz M."/>
            <person name="Spaller T."/>
            <person name="Winckler T."/>
            <person name="Schaap P."/>
            <person name="Glockner G."/>
        </authorList>
    </citation>
    <scope>NUCLEOTIDE SEQUENCE [LARGE SCALE GENOMIC DNA]</scope>
    <source>
        <strain evidence="2 3">Jena</strain>
    </source>
</reference>
<keyword evidence="3" id="KW-1185">Reference proteome</keyword>
<sequence length="107" mass="11829">MRTISKNFGAEPTTYHIPPDVATTNLDTKRKPILNKSHNSMHVVAETRQWIYFSGIILGPLEQKGGSALHQMGSNRERVLDGDTMDLPMISQSGLRGYSTGDVNSRS</sequence>
<feature type="region of interest" description="Disordered" evidence="1">
    <location>
        <begin position="88"/>
        <end position="107"/>
    </location>
</feature>
<evidence type="ECO:0000256" key="1">
    <source>
        <dbReference type="SAM" id="MobiDB-lite"/>
    </source>
</evidence>